<evidence type="ECO:0000313" key="3">
    <source>
        <dbReference type="Proteomes" id="UP000823521"/>
    </source>
</evidence>
<dbReference type="Gene3D" id="3.20.20.20">
    <property type="entry name" value="Dihydropteroate synthase-like"/>
    <property type="match status" value="1"/>
</dbReference>
<reference evidence="1 3" key="1">
    <citation type="submission" date="2019-12" db="EMBL/GenBank/DDBJ databases">
        <title>Whole genome sequencing of endophytic Actinobacterium Micromonospora sp. MPMI6T.</title>
        <authorList>
            <person name="Evv R."/>
            <person name="Podile A.R."/>
        </authorList>
    </citation>
    <scope>NUCLEOTIDE SEQUENCE [LARGE SCALE GENOMIC DNA]</scope>
    <source>
        <strain evidence="1 3">MPMI6</strain>
    </source>
</reference>
<feature type="non-terminal residue" evidence="1">
    <location>
        <position position="45"/>
    </location>
</feature>
<dbReference type="EMBL" id="WVUH01000168">
    <property type="protein sequence ID" value="MBO4208079.1"/>
    <property type="molecule type" value="Genomic_DNA"/>
</dbReference>
<sequence>MTAVSLGMPAVPPPPLAPRRASRQIMVGSVPVGGGAPVSVQSMTT</sequence>
<evidence type="ECO:0000313" key="2">
    <source>
        <dbReference type="EMBL" id="MBO4208079.1"/>
    </source>
</evidence>
<gene>
    <name evidence="1" type="ORF">GSF22_09560</name>
    <name evidence="2" type="ORF">GSF22_19015</name>
</gene>
<accession>A0ABS3VNW0</accession>
<dbReference type="Proteomes" id="UP000823521">
    <property type="component" value="Unassembled WGS sequence"/>
</dbReference>
<protein>
    <submittedName>
        <fullName evidence="1">4-hydroxy-3-methylbut-2-en-1-yl diphosphate synthase</fullName>
    </submittedName>
</protein>
<keyword evidence="3" id="KW-1185">Reference proteome</keyword>
<comment type="caution">
    <text evidence="1">The sequence shown here is derived from an EMBL/GenBank/DDBJ whole genome shotgun (WGS) entry which is preliminary data.</text>
</comment>
<name>A0ABS3VNW0_MICEH</name>
<proteinExistence type="predicted"/>
<dbReference type="InterPro" id="IPR011005">
    <property type="entry name" value="Dihydropteroate_synth-like_sf"/>
</dbReference>
<evidence type="ECO:0000313" key="1">
    <source>
        <dbReference type="EMBL" id="MBO4206251.1"/>
    </source>
</evidence>
<organism evidence="1 3">
    <name type="scientific">Micromonospora echinofusca</name>
    <dbReference type="NCBI Taxonomy" id="47858"/>
    <lineage>
        <taxon>Bacteria</taxon>
        <taxon>Bacillati</taxon>
        <taxon>Actinomycetota</taxon>
        <taxon>Actinomycetes</taxon>
        <taxon>Micromonosporales</taxon>
        <taxon>Micromonosporaceae</taxon>
        <taxon>Micromonospora</taxon>
    </lineage>
</organism>
<dbReference type="EMBL" id="WVUH01000059">
    <property type="protein sequence ID" value="MBO4206251.1"/>
    <property type="molecule type" value="Genomic_DNA"/>
</dbReference>